<organism evidence="6 7">
    <name type="scientific">Paludibaculum fermentans</name>
    <dbReference type="NCBI Taxonomy" id="1473598"/>
    <lineage>
        <taxon>Bacteria</taxon>
        <taxon>Pseudomonadati</taxon>
        <taxon>Acidobacteriota</taxon>
        <taxon>Terriglobia</taxon>
        <taxon>Bryobacterales</taxon>
        <taxon>Bryobacteraceae</taxon>
        <taxon>Paludibaculum</taxon>
    </lineage>
</organism>
<evidence type="ECO:0000259" key="5">
    <source>
        <dbReference type="PROSITE" id="PS51078"/>
    </source>
</evidence>
<evidence type="ECO:0000313" key="6">
    <source>
        <dbReference type="EMBL" id="QOY85191.1"/>
    </source>
</evidence>
<dbReference type="FunFam" id="1.10.10.10:FF:000056">
    <property type="entry name" value="IclR family transcriptional regulator"/>
    <property type="match status" value="1"/>
</dbReference>
<feature type="domain" description="HTH iclR-type" evidence="4">
    <location>
        <begin position="17"/>
        <end position="78"/>
    </location>
</feature>
<dbReference type="Pfam" id="PF01614">
    <property type="entry name" value="IclR_C"/>
    <property type="match status" value="1"/>
</dbReference>
<proteinExistence type="predicted"/>
<evidence type="ECO:0000313" key="7">
    <source>
        <dbReference type="Proteomes" id="UP000593892"/>
    </source>
</evidence>
<evidence type="ECO:0000256" key="1">
    <source>
        <dbReference type="ARBA" id="ARBA00023015"/>
    </source>
</evidence>
<dbReference type="PROSITE" id="PS51078">
    <property type="entry name" value="ICLR_ED"/>
    <property type="match status" value="1"/>
</dbReference>
<dbReference type="InterPro" id="IPR029016">
    <property type="entry name" value="GAF-like_dom_sf"/>
</dbReference>
<reference evidence="6 7" key="1">
    <citation type="submission" date="2020-10" db="EMBL/GenBank/DDBJ databases">
        <title>Complete genome sequence of Paludibaculum fermentans P105T, a facultatively anaerobic acidobacterium capable of dissimilatory Fe(III) reduction.</title>
        <authorList>
            <person name="Dedysh S.N."/>
            <person name="Beletsky A.V."/>
            <person name="Kulichevskaya I.S."/>
            <person name="Mardanov A.V."/>
            <person name="Ravin N.V."/>
        </authorList>
    </citation>
    <scope>NUCLEOTIDE SEQUENCE [LARGE SCALE GENOMIC DNA]</scope>
    <source>
        <strain evidence="6 7">P105</strain>
    </source>
</reference>
<evidence type="ECO:0000256" key="3">
    <source>
        <dbReference type="ARBA" id="ARBA00023163"/>
    </source>
</evidence>
<dbReference type="SUPFAM" id="SSF46785">
    <property type="entry name" value="Winged helix' DNA-binding domain"/>
    <property type="match status" value="1"/>
</dbReference>
<dbReference type="GO" id="GO:0003700">
    <property type="term" value="F:DNA-binding transcription factor activity"/>
    <property type="evidence" value="ECO:0007669"/>
    <property type="project" value="TreeGrafter"/>
</dbReference>
<dbReference type="Gene3D" id="3.30.450.40">
    <property type="match status" value="1"/>
</dbReference>
<dbReference type="InterPro" id="IPR014757">
    <property type="entry name" value="Tscrpt_reg_IclR_C"/>
</dbReference>
<keyword evidence="1" id="KW-0805">Transcription regulation</keyword>
<dbReference type="GO" id="GO:0045892">
    <property type="term" value="P:negative regulation of DNA-templated transcription"/>
    <property type="evidence" value="ECO:0007669"/>
    <property type="project" value="TreeGrafter"/>
</dbReference>
<dbReference type="EMBL" id="CP063849">
    <property type="protein sequence ID" value="QOY85191.1"/>
    <property type="molecule type" value="Genomic_DNA"/>
</dbReference>
<keyword evidence="3" id="KW-0804">Transcription</keyword>
<dbReference type="PANTHER" id="PTHR30136:SF34">
    <property type="entry name" value="TRANSCRIPTIONAL REGULATOR"/>
    <property type="match status" value="1"/>
</dbReference>
<dbReference type="PANTHER" id="PTHR30136">
    <property type="entry name" value="HELIX-TURN-HELIX TRANSCRIPTIONAL REGULATOR, ICLR FAMILY"/>
    <property type="match status" value="1"/>
</dbReference>
<keyword evidence="2" id="KW-0238">DNA-binding</keyword>
<dbReference type="InterPro" id="IPR036390">
    <property type="entry name" value="WH_DNA-bd_sf"/>
</dbReference>
<sequence length="277" mass="30124">MMFSMKVSDTESSKSMVMSLAKGFRVLEVFDAREPELTLSQIAARAELDPGTTYRLAKTLVMLGYLLPAEGKRYRLGLKVLDLGFNAFGQMDLNTIARPILRSLMGPINEAASIAVLDGPELVYVERLQMPLGRLGISQRVGARVPAFCTAIGHAILAHLPLEERLQILNARPRTKMTPNTPVTIPEIESRLQKVRELGYAVSDQDTVIGVRVIAAPIFDPDDRPWAAISAAAPWMACSLQEFVEHTAPAVVSAAKQLTKVSRISGSTGFAPGRRGA</sequence>
<gene>
    <name evidence="6" type="ORF">IRI77_20360</name>
</gene>
<dbReference type="InterPro" id="IPR005471">
    <property type="entry name" value="Tscrpt_reg_IclR_N"/>
</dbReference>
<dbReference type="InterPro" id="IPR050707">
    <property type="entry name" value="HTH_MetabolicPath_Reg"/>
</dbReference>
<dbReference type="Proteomes" id="UP000593892">
    <property type="component" value="Chromosome"/>
</dbReference>
<dbReference type="PROSITE" id="PS51077">
    <property type="entry name" value="HTH_ICLR"/>
    <property type="match status" value="1"/>
</dbReference>
<dbReference type="AlphaFoldDB" id="A0A7S7SI88"/>
<dbReference type="Gene3D" id="1.10.10.10">
    <property type="entry name" value="Winged helix-like DNA-binding domain superfamily/Winged helix DNA-binding domain"/>
    <property type="match status" value="1"/>
</dbReference>
<dbReference type="KEGG" id="pfer:IRI77_20360"/>
<accession>A0A7S7SI88</accession>
<dbReference type="Pfam" id="PF09339">
    <property type="entry name" value="HTH_IclR"/>
    <property type="match status" value="1"/>
</dbReference>
<dbReference type="SUPFAM" id="SSF55781">
    <property type="entry name" value="GAF domain-like"/>
    <property type="match status" value="1"/>
</dbReference>
<protein>
    <submittedName>
        <fullName evidence="6">IclR family transcriptional regulator</fullName>
    </submittedName>
</protein>
<evidence type="ECO:0000256" key="2">
    <source>
        <dbReference type="ARBA" id="ARBA00023125"/>
    </source>
</evidence>
<name>A0A7S7SI88_PALFE</name>
<dbReference type="GO" id="GO:0003677">
    <property type="term" value="F:DNA binding"/>
    <property type="evidence" value="ECO:0007669"/>
    <property type="project" value="UniProtKB-KW"/>
</dbReference>
<keyword evidence="7" id="KW-1185">Reference proteome</keyword>
<feature type="domain" description="IclR-ED" evidence="5">
    <location>
        <begin position="79"/>
        <end position="264"/>
    </location>
</feature>
<dbReference type="SMART" id="SM00346">
    <property type="entry name" value="HTH_ICLR"/>
    <property type="match status" value="1"/>
</dbReference>
<dbReference type="InterPro" id="IPR036388">
    <property type="entry name" value="WH-like_DNA-bd_sf"/>
</dbReference>
<evidence type="ECO:0000259" key="4">
    <source>
        <dbReference type="PROSITE" id="PS51077"/>
    </source>
</evidence>